<gene>
    <name evidence="1" type="ORF">KK1_039106</name>
</gene>
<proteinExistence type="predicted"/>
<evidence type="ECO:0008006" key="3">
    <source>
        <dbReference type="Google" id="ProtNLM"/>
    </source>
</evidence>
<protein>
    <recommendedName>
        <fullName evidence="3">Reverse transcriptase domain-containing protein</fullName>
    </recommendedName>
</protein>
<keyword evidence="2" id="KW-1185">Reference proteome</keyword>
<evidence type="ECO:0000313" key="2">
    <source>
        <dbReference type="Proteomes" id="UP000075243"/>
    </source>
</evidence>
<sequence length="112" mass="13316">MIETCQLIDLRAKGHLYTWYRSQLGSYLAKIVQCVGRKVDEILLQEEFLWFQKSREKWVCFGDRNTNFFHAQTLAQRQKNKIKILNFIHHDKSSIGSLVLKINLQKAYDRVD</sequence>
<reference evidence="1" key="1">
    <citation type="journal article" date="2012" name="Nat. Biotechnol.">
        <title>Draft genome sequence of pigeonpea (Cajanus cajan), an orphan legume crop of resource-poor farmers.</title>
        <authorList>
            <person name="Varshney R.K."/>
            <person name="Chen W."/>
            <person name="Li Y."/>
            <person name="Bharti A.K."/>
            <person name="Saxena R.K."/>
            <person name="Schlueter J.A."/>
            <person name="Donoghue M.T."/>
            <person name="Azam S."/>
            <person name="Fan G."/>
            <person name="Whaley A.M."/>
            <person name="Farmer A.D."/>
            <person name="Sheridan J."/>
            <person name="Iwata A."/>
            <person name="Tuteja R."/>
            <person name="Penmetsa R.V."/>
            <person name="Wu W."/>
            <person name="Upadhyaya H.D."/>
            <person name="Yang S.P."/>
            <person name="Shah T."/>
            <person name="Saxena K.B."/>
            <person name="Michael T."/>
            <person name="McCombie W.R."/>
            <person name="Yang B."/>
            <person name="Zhang G."/>
            <person name="Yang H."/>
            <person name="Wang J."/>
            <person name="Spillane C."/>
            <person name="Cook D.R."/>
            <person name="May G.D."/>
            <person name="Xu X."/>
            <person name="Jackson S.A."/>
        </authorList>
    </citation>
    <scope>NUCLEOTIDE SEQUENCE [LARGE SCALE GENOMIC DNA]</scope>
</reference>
<name>A0A151RB34_CAJCA</name>
<organism evidence="1 2">
    <name type="scientific">Cajanus cajan</name>
    <name type="common">Pigeon pea</name>
    <name type="synonym">Cajanus indicus</name>
    <dbReference type="NCBI Taxonomy" id="3821"/>
    <lineage>
        <taxon>Eukaryota</taxon>
        <taxon>Viridiplantae</taxon>
        <taxon>Streptophyta</taxon>
        <taxon>Embryophyta</taxon>
        <taxon>Tracheophyta</taxon>
        <taxon>Spermatophyta</taxon>
        <taxon>Magnoliopsida</taxon>
        <taxon>eudicotyledons</taxon>
        <taxon>Gunneridae</taxon>
        <taxon>Pentapetalae</taxon>
        <taxon>rosids</taxon>
        <taxon>fabids</taxon>
        <taxon>Fabales</taxon>
        <taxon>Fabaceae</taxon>
        <taxon>Papilionoideae</taxon>
        <taxon>50 kb inversion clade</taxon>
        <taxon>NPAAA clade</taxon>
        <taxon>indigoferoid/millettioid clade</taxon>
        <taxon>Phaseoleae</taxon>
        <taxon>Cajanus</taxon>
    </lineage>
</organism>
<accession>A0A151RB34</accession>
<dbReference type="EMBL" id="KQ483896">
    <property type="protein sequence ID" value="KYP39585.1"/>
    <property type="molecule type" value="Genomic_DNA"/>
</dbReference>
<evidence type="ECO:0000313" key="1">
    <source>
        <dbReference type="EMBL" id="KYP39585.1"/>
    </source>
</evidence>
<dbReference type="Proteomes" id="UP000075243">
    <property type="component" value="Unassembled WGS sequence"/>
</dbReference>
<dbReference type="Gramene" id="C.cajan_34861.t">
    <property type="protein sequence ID" value="C.cajan_34861.t"/>
    <property type="gene ID" value="C.cajan_34861"/>
</dbReference>
<dbReference type="AlphaFoldDB" id="A0A151RB34"/>